<keyword evidence="3" id="KW-1185">Reference proteome</keyword>
<evidence type="ECO:0000313" key="3">
    <source>
        <dbReference type="Proteomes" id="UP000320811"/>
    </source>
</evidence>
<reference evidence="2 3" key="1">
    <citation type="submission" date="2019-06" db="EMBL/GenBank/DDBJ databases">
        <title>Sorghum-associated microbial communities from plants grown in Nebraska, USA.</title>
        <authorList>
            <person name="Schachtman D."/>
        </authorList>
    </citation>
    <scope>NUCLEOTIDE SEQUENCE [LARGE SCALE GENOMIC DNA]</scope>
    <source>
        <strain evidence="2 3">1209</strain>
    </source>
</reference>
<dbReference type="Proteomes" id="UP000320811">
    <property type="component" value="Unassembled WGS sequence"/>
</dbReference>
<sequence length="86" mass="9320">MPGWMTIRINNAVIATTRYETAQGRHAIISLYKVLYAAEKYAFTLVPDEYTAAEAIAARTTGGKIEGGSRDYHISSTDHPSSALAS</sequence>
<feature type="compositionally biased region" description="Polar residues" evidence="1">
    <location>
        <begin position="74"/>
        <end position="86"/>
    </location>
</feature>
<evidence type="ECO:0000256" key="1">
    <source>
        <dbReference type="SAM" id="MobiDB-lite"/>
    </source>
</evidence>
<dbReference type="AlphaFoldDB" id="A0A561PL45"/>
<name>A0A561PL45_9BACT</name>
<organism evidence="2 3">
    <name type="scientific">Chitinophaga polysaccharea</name>
    <dbReference type="NCBI Taxonomy" id="1293035"/>
    <lineage>
        <taxon>Bacteria</taxon>
        <taxon>Pseudomonadati</taxon>
        <taxon>Bacteroidota</taxon>
        <taxon>Chitinophagia</taxon>
        <taxon>Chitinophagales</taxon>
        <taxon>Chitinophagaceae</taxon>
        <taxon>Chitinophaga</taxon>
    </lineage>
</organism>
<evidence type="ECO:0000313" key="2">
    <source>
        <dbReference type="EMBL" id="TWF38831.1"/>
    </source>
</evidence>
<gene>
    <name evidence="2" type="ORF">FHW36_10652</name>
</gene>
<dbReference type="EMBL" id="VIWO01000006">
    <property type="protein sequence ID" value="TWF38831.1"/>
    <property type="molecule type" value="Genomic_DNA"/>
</dbReference>
<comment type="caution">
    <text evidence="2">The sequence shown here is derived from an EMBL/GenBank/DDBJ whole genome shotgun (WGS) entry which is preliminary data.</text>
</comment>
<protein>
    <submittedName>
        <fullName evidence="2">Uncharacterized protein</fullName>
    </submittedName>
</protein>
<accession>A0A561PL45</accession>
<proteinExistence type="predicted"/>
<feature type="region of interest" description="Disordered" evidence="1">
    <location>
        <begin position="63"/>
        <end position="86"/>
    </location>
</feature>